<evidence type="ECO:0000256" key="1">
    <source>
        <dbReference type="ARBA" id="ARBA00023015"/>
    </source>
</evidence>
<dbReference type="InterPro" id="IPR036390">
    <property type="entry name" value="WH_DNA-bd_sf"/>
</dbReference>
<dbReference type="AlphaFoldDB" id="A0A0B3SD32"/>
<dbReference type="PRINTS" id="PR00598">
    <property type="entry name" value="HTHMARR"/>
</dbReference>
<proteinExistence type="predicted"/>
<dbReference type="InterPro" id="IPR000835">
    <property type="entry name" value="HTH_MarR-typ"/>
</dbReference>
<dbReference type="GO" id="GO:0003677">
    <property type="term" value="F:DNA binding"/>
    <property type="evidence" value="ECO:0007669"/>
    <property type="project" value="UniProtKB-KW"/>
</dbReference>
<evidence type="ECO:0000259" key="4">
    <source>
        <dbReference type="PROSITE" id="PS50995"/>
    </source>
</evidence>
<keyword evidence="3" id="KW-0804">Transcription</keyword>
<keyword evidence="2" id="KW-0238">DNA-binding</keyword>
<dbReference type="STRING" id="561184.SAMN05216376_107291"/>
<dbReference type="RefSeq" id="WP_052244242.1">
    <property type="nucleotide sequence ID" value="NZ_JSUQ01000002.1"/>
</dbReference>
<dbReference type="OrthoDB" id="9814496at2"/>
<evidence type="ECO:0000313" key="5">
    <source>
        <dbReference type="EMBL" id="KHQ54621.1"/>
    </source>
</evidence>
<evidence type="ECO:0000313" key="6">
    <source>
        <dbReference type="Proteomes" id="UP000030960"/>
    </source>
</evidence>
<gene>
    <name evidence="5" type="ORF">OA50_00455</name>
</gene>
<protein>
    <submittedName>
        <fullName evidence="5">Transcriptional regulator</fullName>
    </submittedName>
</protein>
<dbReference type="SUPFAM" id="SSF46785">
    <property type="entry name" value="Winged helix' DNA-binding domain"/>
    <property type="match status" value="1"/>
</dbReference>
<dbReference type="PANTHER" id="PTHR33164">
    <property type="entry name" value="TRANSCRIPTIONAL REGULATOR, MARR FAMILY"/>
    <property type="match status" value="1"/>
</dbReference>
<organism evidence="5 6">
    <name type="scientific">Mameliella alba</name>
    <dbReference type="NCBI Taxonomy" id="561184"/>
    <lineage>
        <taxon>Bacteria</taxon>
        <taxon>Pseudomonadati</taxon>
        <taxon>Pseudomonadota</taxon>
        <taxon>Alphaproteobacteria</taxon>
        <taxon>Rhodobacterales</taxon>
        <taxon>Roseobacteraceae</taxon>
        <taxon>Mameliella</taxon>
    </lineage>
</organism>
<dbReference type="PANTHER" id="PTHR33164:SF95">
    <property type="entry name" value="TRANSCRIPTIONAL REGULATOR"/>
    <property type="match status" value="1"/>
</dbReference>
<dbReference type="PROSITE" id="PS01117">
    <property type="entry name" value="HTH_MARR_1"/>
    <property type="match status" value="1"/>
</dbReference>
<dbReference type="InterPro" id="IPR036388">
    <property type="entry name" value="WH-like_DNA-bd_sf"/>
</dbReference>
<dbReference type="Proteomes" id="UP000030960">
    <property type="component" value="Unassembled WGS sequence"/>
</dbReference>
<dbReference type="EMBL" id="JSUQ01000002">
    <property type="protein sequence ID" value="KHQ54621.1"/>
    <property type="molecule type" value="Genomic_DNA"/>
</dbReference>
<dbReference type="PROSITE" id="PS50995">
    <property type="entry name" value="HTH_MARR_2"/>
    <property type="match status" value="1"/>
</dbReference>
<dbReference type="SMART" id="SM00347">
    <property type="entry name" value="HTH_MARR"/>
    <property type="match status" value="1"/>
</dbReference>
<dbReference type="Gene3D" id="1.10.10.10">
    <property type="entry name" value="Winged helix-like DNA-binding domain superfamily/Winged helix DNA-binding domain"/>
    <property type="match status" value="1"/>
</dbReference>
<dbReference type="GO" id="GO:0003700">
    <property type="term" value="F:DNA-binding transcription factor activity"/>
    <property type="evidence" value="ECO:0007669"/>
    <property type="project" value="InterPro"/>
</dbReference>
<sequence length="154" mass="17019">MDDMKHDPSNDSSGDAIEAYVLDEQIGYALRKANQRHMTIFGEKMLDGLTPTQFSALFRLVESPGPQSQNALGRSVAMDAATIKGVVNRLEARGLVMSRKDEVDRRRYVIEATAKGRELIKAAMPVMAEITEATMAPLTVAERRTILRLLAKLS</sequence>
<name>A0A0B3SD32_9RHOB</name>
<reference evidence="5 6" key="1">
    <citation type="submission" date="2014-10" db="EMBL/GenBank/DDBJ databases">
        <title>Genome sequence of Ponticoccus sp. strain UMTAT08 isolated from clonal culture of toxic dinoflagellate Alexandrium tamiyavanichii.</title>
        <authorList>
            <person name="Gan H.Y."/>
            <person name="Muhd D.-D."/>
            <person name="Mohd Noor M.E."/>
            <person name="Yeong Y.S."/>
            <person name="Usup G."/>
        </authorList>
    </citation>
    <scope>NUCLEOTIDE SEQUENCE [LARGE SCALE GENOMIC DNA]</scope>
    <source>
        <strain evidence="5 6">UMTAT08</strain>
    </source>
</reference>
<evidence type="ECO:0000256" key="2">
    <source>
        <dbReference type="ARBA" id="ARBA00023125"/>
    </source>
</evidence>
<dbReference type="Pfam" id="PF01047">
    <property type="entry name" value="MarR"/>
    <property type="match status" value="1"/>
</dbReference>
<evidence type="ECO:0000256" key="3">
    <source>
        <dbReference type="ARBA" id="ARBA00023163"/>
    </source>
</evidence>
<comment type="caution">
    <text evidence="5">The sequence shown here is derived from an EMBL/GenBank/DDBJ whole genome shotgun (WGS) entry which is preliminary data.</text>
</comment>
<accession>A0A0B3SD32</accession>
<dbReference type="GO" id="GO:0006950">
    <property type="term" value="P:response to stress"/>
    <property type="evidence" value="ECO:0007669"/>
    <property type="project" value="TreeGrafter"/>
</dbReference>
<keyword evidence="1" id="KW-0805">Transcription regulation</keyword>
<feature type="domain" description="HTH marR-type" evidence="4">
    <location>
        <begin position="23"/>
        <end position="154"/>
    </location>
</feature>
<keyword evidence="6" id="KW-1185">Reference proteome</keyword>
<dbReference type="InterPro" id="IPR023187">
    <property type="entry name" value="Tscrpt_reg_MarR-type_CS"/>
</dbReference>
<dbReference type="InterPro" id="IPR039422">
    <property type="entry name" value="MarR/SlyA-like"/>
</dbReference>